<name>A0A3L8Q7J7_CHLGU</name>
<organism evidence="1 2">
    <name type="scientific">Chloebia gouldiae</name>
    <name type="common">Gouldian finch</name>
    <name type="synonym">Erythrura gouldiae</name>
    <dbReference type="NCBI Taxonomy" id="44316"/>
    <lineage>
        <taxon>Eukaryota</taxon>
        <taxon>Metazoa</taxon>
        <taxon>Chordata</taxon>
        <taxon>Craniata</taxon>
        <taxon>Vertebrata</taxon>
        <taxon>Euteleostomi</taxon>
        <taxon>Archelosauria</taxon>
        <taxon>Archosauria</taxon>
        <taxon>Dinosauria</taxon>
        <taxon>Saurischia</taxon>
        <taxon>Theropoda</taxon>
        <taxon>Coelurosauria</taxon>
        <taxon>Aves</taxon>
        <taxon>Neognathae</taxon>
        <taxon>Neoaves</taxon>
        <taxon>Telluraves</taxon>
        <taxon>Australaves</taxon>
        <taxon>Passeriformes</taxon>
        <taxon>Passeroidea</taxon>
        <taxon>Passeridae</taxon>
        <taxon>Chloebia</taxon>
    </lineage>
</organism>
<gene>
    <name evidence="1" type="ORF">DV515_00018454</name>
</gene>
<evidence type="ECO:0000313" key="1">
    <source>
        <dbReference type="EMBL" id="RLV63255.1"/>
    </source>
</evidence>
<dbReference type="EMBL" id="QUSF01003329">
    <property type="protein sequence ID" value="RLV63255.1"/>
    <property type="molecule type" value="Genomic_DNA"/>
</dbReference>
<dbReference type="Proteomes" id="UP000276834">
    <property type="component" value="Unassembled WGS sequence"/>
</dbReference>
<keyword evidence="2" id="KW-1185">Reference proteome</keyword>
<evidence type="ECO:0000313" key="2">
    <source>
        <dbReference type="Proteomes" id="UP000276834"/>
    </source>
</evidence>
<dbReference type="AlphaFoldDB" id="A0A3L8Q7J7"/>
<comment type="caution">
    <text evidence="1">The sequence shown here is derived from an EMBL/GenBank/DDBJ whole genome shotgun (WGS) entry which is preliminary data.</text>
</comment>
<sequence>MSGAPAARLSGPRPALLPARRRLLAPALSGDSEFSITQGFRQIIFYNCMENQSHCFHRSFHKFWL</sequence>
<reference evidence="1 2" key="1">
    <citation type="journal article" date="2018" name="Proc. R. Soc. B">
        <title>A non-coding region near Follistatin controls head colour polymorphism in the Gouldian finch.</title>
        <authorList>
            <person name="Toomey M.B."/>
            <person name="Marques C.I."/>
            <person name="Andrade P."/>
            <person name="Araujo P.M."/>
            <person name="Sabatino S."/>
            <person name="Gazda M.A."/>
            <person name="Afonso S."/>
            <person name="Lopes R.J."/>
            <person name="Corbo J.C."/>
            <person name="Carneiro M."/>
        </authorList>
    </citation>
    <scope>NUCLEOTIDE SEQUENCE [LARGE SCALE GENOMIC DNA]</scope>
    <source>
        <strain evidence="1">Red01</strain>
        <tissue evidence="1">Muscle</tissue>
    </source>
</reference>
<accession>A0A3L8Q7J7</accession>
<proteinExistence type="predicted"/>
<protein>
    <submittedName>
        <fullName evidence="1">Uncharacterized protein</fullName>
    </submittedName>
</protein>